<name>A0ABU3NR82_9CHLR</name>
<proteinExistence type="predicted"/>
<gene>
    <name evidence="1" type="ORF">QYE77_13640</name>
</gene>
<dbReference type="EMBL" id="JAUHMF010000002">
    <property type="protein sequence ID" value="MDT8899304.1"/>
    <property type="molecule type" value="Genomic_DNA"/>
</dbReference>
<reference evidence="1 2" key="1">
    <citation type="submission" date="2023-07" db="EMBL/GenBank/DDBJ databases">
        <title>Novel species of Thermanaerothrix with wide hydrolytic capabilities.</title>
        <authorList>
            <person name="Zayulina K.S."/>
            <person name="Podosokorskaya O.A."/>
            <person name="Elcheninov A.G."/>
        </authorList>
    </citation>
    <scope>NUCLEOTIDE SEQUENCE [LARGE SCALE GENOMIC DNA]</scope>
    <source>
        <strain evidence="1 2">4228-RoL</strain>
    </source>
</reference>
<comment type="caution">
    <text evidence="1">The sequence shown here is derived from an EMBL/GenBank/DDBJ whole genome shotgun (WGS) entry which is preliminary data.</text>
</comment>
<keyword evidence="2" id="KW-1185">Reference proteome</keyword>
<dbReference type="PANTHER" id="PTHR37560">
    <property type="entry name" value="UPF0210 PROTEIN SPR0218"/>
    <property type="match status" value="1"/>
</dbReference>
<accession>A0ABU3NR82</accession>
<dbReference type="SUPFAM" id="SSF51998">
    <property type="entry name" value="PFL-like glycyl radical enzymes"/>
    <property type="match status" value="1"/>
</dbReference>
<dbReference type="PANTHER" id="PTHR37560:SF2">
    <property type="entry name" value="DUF711 DOMAIN-CONTAINING PROTEIN"/>
    <property type="match status" value="1"/>
</dbReference>
<dbReference type="Proteomes" id="UP001254165">
    <property type="component" value="Unassembled WGS sequence"/>
</dbReference>
<organism evidence="1 2">
    <name type="scientific">Thermanaerothrix solaris</name>
    <dbReference type="NCBI Taxonomy" id="3058434"/>
    <lineage>
        <taxon>Bacteria</taxon>
        <taxon>Bacillati</taxon>
        <taxon>Chloroflexota</taxon>
        <taxon>Anaerolineae</taxon>
        <taxon>Anaerolineales</taxon>
        <taxon>Anaerolineaceae</taxon>
        <taxon>Thermanaerothrix</taxon>
    </lineage>
</organism>
<evidence type="ECO:0000313" key="2">
    <source>
        <dbReference type="Proteomes" id="UP001254165"/>
    </source>
</evidence>
<protein>
    <submittedName>
        <fullName evidence="1">DUF711 family protein</fullName>
    </submittedName>
</protein>
<dbReference type="Gene3D" id="3.20.70.20">
    <property type="match status" value="1"/>
</dbReference>
<sequence>MKVRAITCFFDPNLQEPVSTIRHLGHLSQSLKQRLQEAGIEVQTCRIATTPFPLWLDLTHTQQAIHQIKELEKEAIDQGFDYLGIGPALLTHPISYALVIPVLDQFLHTFVAAQIADPNLGVSLKALRACGEIIRQAATLTPDGFTNLRFAALANVPSGTPFFPAAYHAAGHSPALALAIESADVVLEIVSQPLTWNEKRRVLLERFEAFATNLTTQITPVLDTQATFAGYDFSPAPFPSPSCSIGAALEHIGASRLGSIGSLSAAALLAETLSRGRWLRSGFNGLMLPVLEDTTLAQRALEGTLTIKDLLLFSAVCGTGLDTVPLPGNTSVAQLTALLADLAFLSARLRKPLTARLMPIPGKDAGEPVQFDFSYFAPGGVMALPSSSLSEGLIANDEDIFLESFNAPV</sequence>
<dbReference type="InterPro" id="IPR007841">
    <property type="entry name" value="UPF0210"/>
</dbReference>
<evidence type="ECO:0000313" key="1">
    <source>
        <dbReference type="EMBL" id="MDT8899304.1"/>
    </source>
</evidence>
<dbReference type="RefSeq" id="WP_315625989.1">
    <property type="nucleotide sequence ID" value="NZ_JAUHMF010000002.1"/>
</dbReference>
<dbReference type="Pfam" id="PF05167">
    <property type="entry name" value="DUF711"/>
    <property type="match status" value="1"/>
</dbReference>